<dbReference type="Pfam" id="PF00562">
    <property type="entry name" value="RNA_pol_Rpb2_6"/>
    <property type="match status" value="1"/>
</dbReference>
<feature type="domain" description="RNA polymerase Rpb2" evidence="14">
    <location>
        <begin position="195"/>
        <end position="399"/>
    </location>
</feature>
<evidence type="ECO:0000313" key="17">
    <source>
        <dbReference type="EMBL" id="KAF2564691.1"/>
    </source>
</evidence>
<dbReference type="CDD" id="cd00653">
    <property type="entry name" value="RNA_pol_B_RPB2"/>
    <property type="match status" value="1"/>
</dbReference>
<dbReference type="Gene3D" id="3.90.1800.10">
    <property type="entry name" value="RNA polymerase alpha subunit dimerisation domain"/>
    <property type="match status" value="1"/>
</dbReference>
<dbReference type="InterPro" id="IPR015712">
    <property type="entry name" value="DNA-dir_RNA_pol_su2"/>
</dbReference>
<evidence type="ECO:0000259" key="12">
    <source>
        <dbReference type="Pfam" id="PF00562"/>
    </source>
</evidence>
<dbReference type="Gene3D" id="3.90.1100.10">
    <property type="match status" value="2"/>
</dbReference>
<dbReference type="EMBL" id="QGKY02001250">
    <property type="protein sequence ID" value="KAF2564691.1"/>
    <property type="molecule type" value="Genomic_DNA"/>
</dbReference>
<keyword evidence="8 11" id="KW-0804">Transcription</keyword>
<dbReference type="Pfam" id="PF04561">
    <property type="entry name" value="RNA_pol_Rpb2_2"/>
    <property type="match status" value="1"/>
</dbReference>
<dbReference type="EC" id="2.7.7.6" evidence="11"/>
<evidence type="ECO:0000256" key="3">
    <source>
        <dbReference type="ARBA" id="ARBA00022478"/>
    </source>
</evidence>
<dbReference type="InterPro" id="IPR007121">
    <property type="entry name" value="RNA_pol_bsu_CS"/>
</dbReference>
<evidence type="ECO:0000256" key="4">
    <source>
        <dbReference type="ARBA" id="ARBA00022679"/>
    </source>
</evidence>
<proteinExistence type="inferred from homology"/>
<evidence type="ECO:0000256" key="5">
    <source>
        <dbReference type="ARBA" id="ARBA00022695"/>
    </source>
</evidence>
<dbReference type="Gene3D" id="2.40.270.10">
    <property type="entry name" value="DNA-directed RNA polymerase, subunit 2, domain 6"/>
    <property type="match status" value="1"/>
</dbReference>
<keyword evidence="5 11" id="KW-0548">Nucleotidyltransferase</keyword>
<dbReference type="InterPro" id="IPR007645">
    <property type="entry name" value="RNA_pol_Rpb2_3"/>
</dbReference>
<dbReference type="AlphaFoldDB" id="A0A8S9I4R4"/>
<evidence type="ECO:0000256" key="11">
    <source>
        <dbReference type="RuleBase" id="RU363031"/>
    </source>
</evidence>
<dbReference type="Pfam" id="PF04565">
    <property type="entry name" value="RNA_pol_Rpb2_3"/>
    <property type="match status" value="1"/>
</dbReference>
<dbReference type="Pfam" id="PF04563">
    <property type="entry name" value="RNA_pol_Rpb2_1"/>
    <property type="match status" value="1"/>
</dbReference>
<accession>A0A8S9I4R4</accession>
<evidence type="ECO:0000256" key="7">
    <source>
        <dbReference type="ARBA" id="ARBA00022833"/>
    </source>
</evidence>
<dbReference type="GO" id="GO:0003899">
    <property type="term" value="F:DNA-directed RNA polymerase activity"/>
    <property type="evidence" value="ECO:0007669"/>
    <property type="project" value="UniProtKB-EC"/>
</dbReference>
<sequence length="928" mass="104507">MVLDHEDLDLMNDDNFVDKKKLSAPIKSTADKFQLVPEFLKVRGLVKQHLDSFNYFINVGIKKIVRANSRITSTLDPSIYLWFKDVYVGEPSILNVGTAEVINPHMCRLADMTYAAPIYVNIEYVHGIHGKTTISAKDKVVIGRMPIMLRSCRCVLHGKDEEELARLGECPLDPGGYFVIKGTEKVLLIQEQLSKNRIIIDSDKKGNINASVTSSSETTKSKTVIQMEKEKIYLYLHQFVKKIPIIIVLKAMGMESDQEIVQMVGRDPRFSASLLPSMEASIECISEGVNTRQQALDYLEAKLVGSTSFCDATREIKTLLKKRLDYQPMVKRSSYGPPEKDGRALYILRELFLAHVPVLDDNYRQKCFYVGVMLRRMIEAMLNKDSMDDKDYVGNKRLELSGQLISLLFEDLFKTMTTEAIKKVDAILQKPNRASRFDFSQCLTGEKNHNISFGLERTLSTGNFDIKRFRMHRKGMTQVLTRLSFIGSLGSITKISPQFEKSRKVSGPRSLQPSQWGMLCPCDTPEGESCGLVKNLALMTHVTTDQEEGPLVAMCFKLGVTDLEVLSAEELHTPDSFLVIFNGLILGKHRRPQYFANSLRRLRRAGKIGEFVSVFINEKQILDDDGIAAPGEIIRPNDVYINKQIPVDTRDNITSPPSDTQYRPAREYFKGPEGETQVVERVALCSHKNGNLCIKYNIRHTRRPELGDKFSSRHGQKGVCGTIVQQEDFPFSERGICPDLIMNPHGFPSRMTVGKMMELLGSKAGVSSGRFHYGSAFGEESGHADTVENIRSQWRAIANIRLYGANILPETETHGSGQRVMMTRQPTEGKSKNGGLRVGEMERDCLIAYGASMLIYERLMLSSDPFEVQVCRACGLLGYYDYKLKKAVCSTCKNGDSIATLTLPYACKLLFQELQSMNVVPRLVLREM</sequence>
<keyword evidence="7" id="KW-0862">Zinc</keyword>
<dbReference type="FunFam" id="3.90.1800.10:FF:000002">
    <property type="entry name" value="DNA-directed RNA polymerase subunit beta"/>
    <property type="match status" value="1"/>
</dbReference>
<dbReference type="InterPro" id="IPR014724">
    <property type="entry name" value="RNA_pol_RPB2_OB-fold"/>
</dbReference>
<feature type="domain" description="RNA polymerase beta subunit protrusion" evidence="15">
    <location>
        <begin position="44"/>
        <end position="434"/>
    </location>
</feature>
<dbReference type="Gene3D" id="2.40.50.150">
    <property type="match status" value="1"/>
</dbReference>
<dbReference type="FunFam" id="3.90.1100.10:FF:000021">
    <property type="entry name" value="DNA-directed RNA polymerase subunit beta"/>
    <property type="match status" value="1"/>
</dbReference>
<evidence type="ECO:0000259" key="15">
    <source>
        <dbReference type="Pfam" id="PF04563"/>
    </source>
</evidence>
<comment type="similarity">
    <text evidence="1 10">Belongs to the RNA polymerase beta chain family.</text>
</comment>
<dbReference type="FunFam" id="3.90.1070.20:FF:000002">
    <property type="entry name" value="DNA-directed RNA polymerase subunit beta"/>
    <property type="match status" value="1"/>
</dbReference>
<dbReference type="PROSITE" id="PS01166">
    <property type="entry name" value="RNA_POL_BETA"/>
    <property type="match status" value="1"/>
</dbReference>
<dbReference type="GO" id="GO:0046872">
    <property type="term" value="F:metal ion binding"/>
    <property type="evidence" value="ECO:0007669"/>
    <property type="project" value="UniProtKB-KW"/>
</dbReference>
<protein>
    <recommendedName>
        <fullName evidence="11">DNA-directed RNA polymerase subunit beta</fullName>
        <ecNumber evidence="11">2.7.7.6</ecNumber>
    </recommendedName>
</protein>
<reference evidence="17" key="1">
    <citation type="submission" date="2019-12" db="EMBL/GenBank/DDBJ databases">
        <title>Genome sequencing and annotation of Brassica cretica.</title>
        <authorList>
            <person name="Studholme D.J."/>
            <person name="Sarris P.F."/>
        </authorList>
    </citation>
    <scope>NUCLEOTIDE SEQUENCE</scope>
    <source>
        <strain evidence="17">PFS-102/07</strain>
        <tissue evidence="17">Leaf</tissue>
    </source>
</reference>
<dbReference type="FunFam" id="3.90.1100.10:FF:000014">
    <property type="entry name" value="DNA-directed RNA polymerase subunit beta"/>
    <property type="match status" value="1"/>
</dbReference>
<evidence type="ECO:0000256" key="10">
    <source>
        <dbReference type="RuleBase" id="RU000434"/>
    </source>
</evidence>
<organism evidence="17">
    <name type="scientific">Brassica cretica</name>
    <name type="common">Mustard</name>
    <dbReference type="NCBI Taxonomy" id="69181"/>
    <lineage>
        <taxon>Eukaryota</taxon>
        <taxon>Viridiplantae</taxon>
        <taxon>Streptophyta</taxon>
        <taxon>Embryophyta</taxon>
        <taxon>Tracheophyta</taxon>
        <taxon>Spermatophyta</taxon>
        <taxon>Magnoliopsida</taxon>
        <taxon>eudicotyledons</taxon>
        <taxon>Gunneridae</taxon>
        <taxon>Pentapetalae</taxon>
        <taxon>rosids</taxon>
        <taxon>malvids</taxon>
        <taxon>Brassicales</taxon>
        <taxon>Brassicaceae</taxon>
        <taxon>Brassiceae</taxon>
        <taxon>Brassica</taxon>
    </lineage>
</organism>
<evidence type="ECO:0000256" key="1">
    <source>
        <dbReference type="ARBA" id="ARBA00006835"/>
    </source>
</evidence>
<dbReference type="InterPro" id="IPR007641">
    <property type="entry name" value="RNA_pol_Rpb2_7"/>
</dbReference>
<evidence type="ECO:0000259" key="13">
    <source>
        <dbReference type="Pfam" id="PF04560"/>
    </source>
</evidence>
<evidence type="ECO:0000256" key="9">
    <source>
        <dbReference type="ARBA" id="ARBA00048552"/>
    </source>
</evidence>
<dbReference type="GO" id="GO:0006351">
    <property type="term" value="P:DNA-templated transcription"/>
    <property type="evidence" value="ECO:0007669"/>
    <property type="project" value="InterPro"/>
</dbReference>
<keyword evidence="3 11" id="KW-0240">DNA-directed RNA polymerase</keyword>
<dbReference type="InterPro" id="IPR037033">
    <property type="entry name" value="DNA-dir_RNAP_su2_hyb_sf"/>
</dbReference>
<dbReference type="FunFam" id="3.90.1110.10:FF:000006">
    <property type="entry name" value="DNA-directed RNA polymerase subunit beta"/>
    <property type="match status" value="1"/>
</dbReference>
<evidence type="ECO:0000256" key="8">
    <source>
        <dbReference type="ARBA" id="ARBA00023163"/>
    </source>
</evidence>
<dbReference type="Pfam" id="PF04560">
    <property type="entry name" value="RNA_pol_Rpb2_7"/>
    <property type="match status" value="1"/>
</dbReference>
<comment type="function">
    <text evidence="11">DNA-dependent RNA polymerase catalyzes the transcription of DNA into RNA using the four ribonucleoside triphosphates as substrates.</text>
</comment>
<dbReference type="GO" id="GO:0000428">
    <property type="term" value="C:DNA-directed RNA polymerase complex"/>
    <property type="evidence" value="ECO:0007669"/>
    <property type="project" value="UniProtKB-KW"/>
</dbReference>
<dbReference type="SUPFAM" id="SSF64484">
    <property type="entry name" value="beta and beta-prime subunits of DNA dependent RNA-polymerase"/>
    <property type="match status" value="1"/>
</dbReference>
<comment type="caution">
    <text evidence="17">The sequence shown here is derived from an EMBL/GenBank/DDBJ whole genome shotgun (WGS) entry which is preliminary data.</text>
</comment>
<evidence type="ECO:0000256" key="2">
    <source>
        <dbReference type="ARBA" id="ARBA00011206"/>
    </source>
</evidence>
<comment type="catalytic activity">
    <reaction evidence="9 11">
        <text>RNA(n) + a ribonucleoside 5'-triphosphate = RNA(n+1) + diphosphate</text>
        <dbReference type="Rhea" id="RHEA:21248"/>
        <dbReference type="Rhea" id="RHEA-COMP:14527"/>
        <dbReference type="Rhea" id="RHEA-COMP:17342"/>
        <dbReference type="ChEBI" id="CHEBI:33019"/>
        <dbReference type="ChEBI" id="CHEBI:61557"/>
        <dbReference type="ChEBI" id="CHEBI:140395"/>
        <dbReference type="EC" id="2.7.7.6"/>
    </reaction>
</comment>
<comment type="subunit">
    <text evidence="2">Component of the RNA polymerase III (Pol III) complex consisting of 17 subunits.</text>
</comment>
<dbReference type="InterPro" id="IPR007642">
    <property type="entry name" value="RNA_pol_Rpb2_2"/>
</dbReference>
<dbReference type="InterPro" id="IPR007120">
    <property type="entry name" value="DNA-dir_RNAP_su2_dom"/>
</dbReference>
<name>A0A8S9I4R4_BRACR</name>
<dbReference type="GO" id="GO:0003677">
    <property type="term" value="F:DNA binding"/>
    <property type="evidence" value="ECO:0007669"/>
    <property type="project" value="InterPro"/>
</dbReference>
<dbReference type="InterPro" id="IPR007644">
    <property type="entry name" value="RNA_pol_bsu_protrusion"/>
</dbReference>
<keyword evidence="6" id="KW-0479">Metal-binding</keyword>
<feature type="domain" description="DNA-directed RNA polymerase subunit 2 hybrid-binding" evidence="12">
    <location>
        <begin position="617"/>
        <end position="793"/>
    </location>
</feature>
<evidence type="ECO:0000259" key="16">
    <source>
        <dbReference type="Pfam" id="PF04565"/>
    </source>
</evidence>
<evidence type="ECO:0000256" key="6">
    <source>
        <dbReference type="ARBA" id="ARBA00022723"/>
    </source>
</evidence>
<feature type="domain" description="RNA polymerase Rpb2" evidence="16">
    <location>
        <begin position="478"/>
        <end position="542"/>
    </location>
</feature>
<keyword evidence="4 11" id="KW-0808">Transferase</keyword>
<dbReference type="PANTHER" id="PTHR20856">
    <property type="entry name" value="DNA-DIRECTED RNA POLYMERASE I SUBUNIT 2"/>
    <property type="match status" value="1"/>
</dbReference>
<gene>
    <name evidence="17" type="ORF">F2Q70_00017816</name>
</gene>
<feature type="domain" description="RNA polymerase Rpb2" evidence="13">
    <location>
        <begin position="834"/>
        <end position="925"/>
    </location>
</feature>
<evidence type="ECO:0000259" key="14">
    <source>
        <dbReference type="Pfam" id="PF04561"/>
    </source>
</evidence>
<dbReference type="GO" id="GO:0032549">
    <property type="term" value="F:ribonucleoside binding"/>
    <property type="evidence" value="ECO:0007669"/>
    <property type="project" value="InterPro"/>
</dbReference>